<dbReference type="PANTHER" id="PTHR30582:SF2">
    <property type="entry name" value="L,D-TRANSPEPTIDASE YCIB-RELATED"/>
    <property type="match status" value="1"/>
</dbReference>
<evidence type="ECO:0000256" key="5">
    <source>
        <dbReference type="ARBA" id="ARBA00023315"/>
    </source>
</evidence>
<dbReference type="InterPro" id="IPR038063">
    <property type="entry name" value="Transpep_catalytic_dom"/>
</dbReference>
<evidence type="ECO:0000256" key="8">
    <source>
        <dbReference type="SAM" id="MobiDB-lite"/>
    </source>
</evidence>
<gene>
    <name evidence="11" type="ORF">ACFQDO_04445</name>
</gene>
<reference evidence="12" key="1">
    <citation type="journal article" date="2019" name="Int. J. Syst. Evol. Microbiol.">
        <title>The Global Catalogue of Microorganisms (GCM) 10K type strain sequencing project: providing services to taxonomists for standard genome sequencing and annotation.</title>
        <authorList>
            <consortium name="The Broad Institute Genomics Platform"/>
            <consortium name="The Broad Institute Genome Sequencing Center for Infectious Disease"/>
            <person name="Wu L."/>
            <person name="Ma J."/>
        </authorList>
    </citation>
    <scope>NUCLEOTIDE SEQUENCE [LARGE SCALE GENOMIC DNA]</scope>
    <source>
        <strain evidence="12">KACC 14249</strain>
    </source>
</reference>
<dbReference type="Pfam" id="PF03734">
    <property type="entry name" value="YkuD"/>
    <property type="match status" value="1"/>
</dbReference>
<dbReference type="Proteomes" id="UP001596189">
    <property type="component" value="Unassembled WGS sequence"/>
</dbReference>
<dbReference type="EMBL" id="JBHSRD010000002">
    <property type="protein sequence ID" value="MFC6006373.1"/>
    <property type="molecule type" value="Genomic_DNA"/>
</dbReference>
<accession>A0ABW1JCF0</accession>
<feature type="active site" description="Proton donor/acceptor" evidence="7">
    <location>
        <position position="341"/>
    </location>
</feature>
<keyword evidence="2" id="KW-0808">Transferase</keyword>
<keyword evidence="9" id="KW-0732">Signal</keyword>
<evidence type="ECO:0000256" key="6">
    <source>
        <dbReference type="ARBA" id="ARBA00023316"/>
    </source>
</evidence>
<keyword evidence="4 7" id="KW-0573">Peptidoglycan synthesis</keyword>
<evidence type="ECO:0000256" key="2">
    <source>
        <dbReference type="ARBA" id="ARBA00022679"/>
    </source>
</evidence>
<keyword evidence="3 7" id="KW-0133">Cell shape</keyword>
<sequence>MTSSTTTALLSRKGVLTWSAVLLTVGLTTSACQSVTPDAAAQGTPSASASASASTTTSPAAAVTITPRDGAKSVRPDAPVTVKASNGTLSEVTMTAASGASIEGELSADKSVWTATGGLKPKTTYTVTAKAENADGASTSTTSTLRTLTPKDTANYTVIPSSGVVGVGMPVVIQFVSPVDKDKRADIEKRVTVSATPAVKGTWGWLDGRQLIFRPSKYWKSGSKVHVTADVAGIETKKDLWTATNADTTFTVGSAMISTVNTQTHRMTVTQNGKVLRTLKVSTGRPGSKTETRSGIKVILSRESEHTMDSTTVGIPKGQPGYYRLKTEWAMRLTWSGEFLHSAPWSVGSQGSANVSHGCTNLSPSDAKWLFDHSKMGDVVKFVGSSRGLEEYNGYTMWNQTAAQWGQKSALAS</sequence>
<name>A0ABW1JCF0_9ACTN</name>
<protein>
    <submittedName>
        <fullName evidence="11">Ig-like domain-containing protein</fullName>
    </submittedName>
</protein>
<feature type="chain" id="PRO_5047382652" evidence="9">
    <location>
        <begin position="35"/>
        <end position="413"/>
    </location>
</feature>
<feature type="active site" description="Nucleophile" evidence="7">
    <location>
        <position position="359"/>
    </location>
</feature>
<dbReference type="CDD" id="cd16913">
    <property type="entry name" value="YkuD_like"/>
    <property type="match status" value="1"/>
</dbReference>
<dbReference type="PANTHER" id="PTHR30582">
    <property type="entry name" value="L,D-TRANSPEPTIDASE"/>
    <property type="match status" value="1"/>
</dbReference>
<evidence type="ECO:0000256" key="9">
    <source>
        <dbReference type="SAM" id="SignalP"/>
    </source>
</evidence>
<dbReference type="PROSITE" id="PS51318">
    <property type="entry name" value="TAT"/>
    <property type="match status" value="1"/>
</dbReference>
<comment type="caution">
    <text evidence="11">The sequence shown here is derived from an EMBL/GenBank/DDBJ whole genome shotgun (WGS) entry which is preliminary data.</text>
</comment>
<feature type="compositionally biased region" description="Low complexity" evidence="8">
    <location>
        <begin position="39"/>
        <end position="67"/>
    </location>
</feature>
<proteinExistence type="predicted"/>
<comment type="pathway">
    <text evidence="1 7">Cell wall biogenesis; peptidoglycan biosynthesis.</text>
</comment>
<keyword evidence="5" id="KW-0012">Acyltransferase</keyword>
<dbReference type="SUPFAM" id="SSF141523">
    <property type="entry name" value="L,D-transpeptidase catalytic domain-like"/>
    <property type="match status" value="1"/>
</dbReference>
<dbReference type="InterPro" id="IPR006311">
    <property type="entry name" value="TAT_signal"/>
</dbReference>
<keyword evidence="6 7" id="KW-0961">Cell wall biogenesis/degradation</keyword>
<evidence type="ECO:0000313" key="12">
    <source>
        <dbReference type="Proteomes" id="UP001596189"/>
    </source>
</evidence>
<dbReference type="Gene3D" id="2.60.40.3780">
    <property type="match status" value="1"/>
</dbReference>
<dbReference type="PROSITE" id="PS52029">
    <property type="entry name" value="LD_TPASE"/>
    <property type="match status" value="1"/>
</dbReference>
<dbReference type="InterPro" id="IPR041280">
    <property type="entry name" value="Big_10"/>
</dbReference>
<keyword evidence="12" id="KW-1185">Reference proteome</keyword>
<dbReference type="RefSeq" id="WP_345717211.1">
    <property type="nucleotide sequence ID" value="NZ_BAABFP010000005.1"/>
</dbReference>
<dbReference type="InterPro" id="IPR005490">
    <property type="entry name" value="LD_TPept_cat_dom"/>
</dbReference>
<evidence type="ECO:0000256" key="7">
    <source>
        <dbReference type="PROSITE-ProRule" id="PRU01373"/>
    </source>
</evidence>
<dbReference type="Gene3D" id="2.60.40.3710">
    <property type="match status" value="1"/>
</dbReference>
<feature type="domain" description="L,D-TPase catalytic" evidence="10">
    <location>
        <begin position="256"/>
        <end position="383"/>
    </location>
</feature>
<organism evidence="11 12">
    <name type="scientific">Angustibacter luteus</name>
    <dbReference type="NCBI Taxonomy" id="658456"/>
    <lineage>
        <taxon>Bacteria</taxon>
        <taxon>Bacillati</taxon>
        <taxon>Actinomycetota</taxon>
        <taxon>Actinomycetes</taxon>
        <taxon>Kineosporiales</taxon>
        <taxon>Kineosporiaceae</taxon>
    </lineage>
</organism>
<evidence type="ECO:0000256" key="1">
    <source>
        <dbReference type="ARBA" id="ARBA00004752"/>
    </source>
</evidence>
<evidence type="ECO:0000259" key="10">
    <source>
        <dbReference type="PROSITE" id="PS52029"/>
    </source>
</evidence>
<dbReference type="InterPro" id="IPR050979">
    <property type="entry name" value="LD-transpeptidase"/>
</dbReference>
<feature type="region of interest" description="Disordered" evidence="8">
    <location>
        <begin position="37"/>
        <end position="78"/>
    </location>
</feature>
<evidence type="ECO:0000313" key="11">
    <source>
        <dbReference type="EMBL" id="MFC6006373.1"/>
    </source>
</evidence>
<dbReference type="Gene3D" id="2.40.440.10">
    <property type="entry name" value="L,D-transpeptidase catalytic domain-like"/>
    <property type="match status" value="1"/>
</dbReference>
<feature type="signal peptide" evidence="9">
    <location>
        <begin position="1"/>
        <end position="34"/>
    </location>
</feature>
<evidence type="ECO:0000256" key="4">
    <source>
        <dbReference type="ARBA" id="ARBA00022984"/>
    </source>
</evidence>
<dbReference type="Pfam" id="PF17964">
    <property type="entry name" value="Big_10"/>
    <property type="match status" value="1"/>
</dbReference>
<evidence type="ECO:0000256" key="3">
    <source>
        <dbReference type="ARBA" id="ARBA00022960"/>
    </source>
</evidence>